<keyword evidence="2" id="KW-1185">Reference proteome</keyword>
<name>A0ABY5D5M9_9ACTN</name>
<protein>
    <recommendedName>
        <fullName evidence="3">DUF779 domain-containing protein</fullName>
    </recommendedName>
</protein>
<dbReference type="EMBL" id="CP099837">
    <property type="protein sequence ID" value="USY18492.1"/>
    <property type="molecule type" value="Genomic_DNA"/>
</dbReference>
<dbReference type="RefSeq" id="WP_254417883.1">
    <property type="nucleotide sequence ID" value="NZ_BAAAJB010000035.1"/>
</dbReference>
<evidence type="ECO:0000313" key="1">
    <source>
        <dbReference type="EMBL" id="USY18492.1"/>
    </source>
</evidence>
<gene>
    <name evidence="1" type="ORF">NE857_24770</name>
</gene>
<organism evidence="1 2">
    <name type="scientific">Nocardiopsis exhalans</name>
    <dbReference type="NCBI Taxonomy" id="163604"/>
    <lineage>
        <taxon>Bacteria</taxon>
        <taxon>Bacillati</taxon>
        <taxon>Actinomycetota</taxon>
        <taxon>Actinomycetes</taxon>
        <taxon>Streptosporangiales</taxon>
        <taxon>Nocardiopsidaceae</taxon>
        <taxon>Nocardiopsis</taxon>
    </lineage>
</organism>
<reference evidence="1" key="1">
    <citation type="submission" date="2022-06" db="EMBL/GenBank/DDBJ databases">
        <authorList>
            <person name="Ping M."/>
        </authorList>
    </citation>
    <scope>NUCLEOTIDE SEQUENCE</scope>
    <source>
        <strain evidence="1">JCM11759T</strain>
    </source>
</reference>
<sequence>MSESERLPADVTDALEMILEPGDPVHAALREQVPHLRLHSRCTCGCGTAYFEIDTETVEPAPINPGSPVVAAAPLVTEDGECPGEVLVFSYGGYLTSLEVCSWGEDIEPTLADARRWLRSYD</sequence>
<evidence type="ECO:0008006" key="3">
    <source>
        <dbReference type="Google" id="ProtNLM"/>
    </source>
</evidence>
<dbReference type="Proteomes" id="UP001055940">
    <property type="component" value="Chromosome"/>
</dbReference>
<evidence type="ECO:0000313" key="2">
    <source>
        <dbReference type="Proteomes" id="UP001055940"/>
    </source>
</evidence>
<proteinExistence type="predicted"/>
<accession>A0ABY5D5M9</accession>